<name>A0AAI8HRD5_9BACI</name>
<dbReference type="Proteomes" id="UP000234366">
    <property type="component" value="Chromosome"/>
</dbReference>
<dbReference type="AlphaFoldDB" id="A0AAI8HRD5"/>
<keyword evidence="6" id="KW-1185">Reference proteome</keyword>
<keyword evidence="4" id="KW-0694">RNA-binding</keyword>
<evidence type="ECO:0000256" key="3">
    <source>
        <dbReference type="ARBA" id="ARBA00022691"/>
    </source>
</evidence>
<dbReference type="KEGG" id="bsia:CWD84_19145"/>
<proteinExistence type="predicted"/>
<dbReference type="Gene3D" id="3.40.50.150">
    <property type="entry name" value="Vaccinia Virus protein VP39"/>
    <property type="match status" value="1"/>
</dbReference>
<dbReference type="GO" id="GO:0003723">
    <property type="term" value="F:RNA binding"/>
    <property type="evidence" value="ECO:0007669"/>
    <property type="project" value="UniProtKB-KW"/>
</dbReference>
<evidence type="ECO:0000313" key="5">
    <source>
        <dbReference type="EMBL" id="AUJ78770.1"/>
    </source>
</evidence>
<dbReference type="RefSeq" id="WP_060963476.1">
    <property type="nucleotide sequence ID" value="NZ_CP025001.1"/>
</dbReference>
<evidence type="ECO:0000313" key="6">
    <source>
        <dbReference type="Proteomes" id="UP000234366"/>
    </source>
</evidence>
<dbReference type="EMBL" id="CP025001">
    <property type="protein sequence ID" value="AUJ78770.1"/>
    <property type="molecule type" value="Genomic_DNA"/>
</dbReference>
<sequence>MKRLLFLFQYIIKPRTVGAVLPSSHFLAEKMTGKIDFHKAEYIVEYGPGTGVFTKKLLEKRQPGTMTLLIEQNEEFYALLKEKYKEEQNLFIVHGSAEHIESHMKEHGIPYADYVVSGLPFASLPKKVSADILTNTAKILKDNGEFITFQYTQYKKALIEQFFPQIVVRREIRNIPPAYVFSCSLPKKKREDSYGDNHSNRR</sequence>
<dbReference type="PANTHER" id="PTHR11727:SF14">
    <property type="entry name" value="BLL8166 PROTEIN"/>
    <property type="match status" value="1"/>
</dbReference>
<evidence type="ECO:0000256" key="4">
    <source>
        <dbReference type="ARBA" id="ARBA00022884"/>
    </source>
</evidence>
<reference evidence="5 6" key="1">
    <citation type="submission" date="2017-11" db="EMBL/GenBank/DDBJ databases">
        <title>Genome sequence and genome mining of multiple bioactive secondary metabolites from a deep sea-derived Bacillus siamensis SCSIO 05746.</title>
        <authorList>
            <person name="Pan H.-Q."/>
            <person name="Ju J.-H."/>
        </authorList>
    </citation>
    <scope>NUCLEOTIDE SEQUENCE [LARGE SCALE GENOMIC DNA]</scope>
    <source>
        <strain evidence="5 6">SCSIO 05746</strain>
    </source>
</reference>
<evidence type="ECO:0000256" key="1">
    <source>
        <dbReference type="ARBA" id="ARBA00022603"/>
    </source>
</evidence>
<dbReference type="SUPFAM" id="SSF53335">
    <property type="entry name" value="S-adenosyl-L-methionine-dependent methyltransferases"/>
    <property type="match status" value="1"/>
</dbReference>
<protein>
    <submittedName>
        <fullName evidence="5">SAM-dependent methyltransferase</fullName>
    </submittedName>
</protein>
<dbReference type="InterPro" id="IPR029063">
    <property type="entry name" value="SAM-dependent_MTases_sf"/>
</dbReference>
<gene>
    <name evidence="5" type="ORF">CWD84_19145</name>
</gene>
<organism evidence="5 6">
    <name type="scientific">Bacillus siamensis</name>
    <dbReference type="NCBI Taxonomy" id="659243"/>
    <lineage>
        <taxon>Bacteria</taxon>
        <taxon>Bacillati</taxon>
        <taxon>Bacillota</taxon>
        <taxon>Bacilli</taxon>
        <taxon>Bacillales</taxon>
        <taxon>Bacillaceae</taxon>
        <taxon>Bacillus</taxon>
        <taxon>Bacillus amyloliquefaciens group</taxon>
    </lineage>
</organism>
<keyword evidence="1 5" id="KW-0489">Methyltransferase</keyword>
<evidence type="ECO:0000256" key="2">
    <source>
        <dbReference type="ARBA" id="ARBA00022679"/>
    </source>
</evidence>
<keyword evidence="2" id="KW-0808">Transferase</keyword>
<dbReference type="GO" id="GO:0000179">
    <property type="term" value="F:rRNA (adenine-N6,N6-)-dimethyltransferase activity"/>
    <property type="evidence" value="ECO:0007669"/>
    <property type="project" value="TreeGrafter"/>
</dbReference>
<dbReference type="Pfam" id="PF00398">
    <property type="entry name" value="RrnaAD"/>
    <property type="match status" value="1"/>
</dbReference>
<accession>A0AAI8HRD5</accession>
<dbReference type="PANTHER" id="PTHR11727">
    <property type="entry name" value="DIMETHYLADENOSINE TRANSFERASE"/>
    <property type="match status" value="1"/>
</dbReference>
<keyword evidence="3" id="KW-0949">S-adenosyl-L-methionine</keyword>
<dbReference type="InterPro" id="IPR001737">
    <property type="entry name" value="KsgA/Erm"/>
</dbReference>